<feature type="transmembrane region" description="Helical" evidence="14">
    <location>
        <begin position="12"/>
        <end position="33"/>
    </location>
</feature>
<keyword evidence="4" id="KW-1003">Cell membrane</keyword>
<comment type="catalytic activity">
    <reaction evidence="1">
        <text>ATP + protein L-histidine = ADP + protein N-phospho-L-histidine.</text>
        <dbReference type="EC" id="2.7.13.3"/>
    </reaction>
</comment>
<dbReference type="EMBL" id="BAAADE010000006">
    <property type="protein sequence ID" value="GAA0609175.1"/>
    <property type="molecule type" value="Genomic_DNA"/>
</dbReference>
<evidence type="ECO:0000256" key="14">
    <source>
        <dbReference type="SAM" id="Phobius"/>
    </source>
</evidence>
<dbReference type="SUPFAM" id="SSF55874">
    <property type="entry name" value="ATPase domain of HSP90 chaperone/DNA topoisomerase II/histidine kinase"/>
    <property type="match status" value="1"/>
</dbReference>
<gene>
    <name evidence="18" type="ORF">GCM10008943_25960</name>
</gene>
<keyword evidence="8" id="KW-0067">ATP-binding</keyword>
<evidence type="ECO:0000256" key="11">
    <source>
        <dbReference type="ARBA" id="ARBA00023136"/>
    </source>
</evidence>
<dbReference type="PRINTS" id="PR00344">
    <property type="entry name" value="BCTRLSENSOR"/>
</dbReference>
<evidence type="ECO:0000256" key="10">
    <source>
        <dbReference type="ARBA" id="ARBA00023012"/>
    </source>
</evidence>
<dbReference type="SUPFAM" id="SSF47226">
    <property type="entry name" value="Histidine-containing phosphotransfer domain, HPT domain"/>
    <property type="match status" value="1"/>
</dbReference>
<evidence type="ECO:0000256" key="13">
    <source>
        <dbReference type="PROSITE-ProRule" id="PRU00169"/>
    </source>
</evidence>
<evidence type="ECO:0000256" key="9">
    <source>
        <dbReference type="ARBA" id="ARBA00022989"/>
    </source>
</evidence>
<evidence type="ECO:0000256" key="8">
    <source>
        <dbReference type="ARBA" id="ARBA00022840"/>
    </source>
</evidence>
<keyword evidence="6 14" id="KW-0812">Transmembrane</keyword>
<feature type="transmembrane region" description="Helical" evidence="14">
    <location>
        <begin position="113"/>
        <end position="134"/>
    </location>
</feature>
<feature type="domain" description="HPt" evidence="17">
    <location>
        <begin position="755"/>
        <end position="848"/>
    </location>
</feature>
<dbReference type="InterPro" id="IPR004358">
    <property type="entry name" value="Sig_transdc_His_kin-like_C"/>
</dbReference>
<dbReference type="Pfam" id="PF02518">
    <property type="entry name" value="HATPase_c"/>
    <property type="match status" value="1"/>
</dbReference>
<comment type="caution">
    <text evidence="18">The sequence shown here is derived from an EMBL/GenBank/DDBJ whole genome shotgun (WGS) entry which is preliminary data.</text>
</comment>
<dbReference type="Gene3D" id="3.30.565.10">
    <property type="entry name" value="Histidine kinase-like ATPase, C-terminal domain"/>
    <property type="match status" value="1"/>
</dbReference>
<dbReference type="InterPro" id="IPR036641">
    <property type="entry name" value="HPT_dom_sf"/>
</dbReference>
<dbReference type="CDD" id="cd00082">
    <property type="entry name" value="HisKA"/>
    <property type="match status" value="1"/>
</dbReference>
<keyword evidence="11 14" id="KW-0472">Membrane</keyword>
<dbReference type="Pfam" id="PF00512">
    <property type="entry name" value="HisKA"/>
    <property type="match status" value="1"/>
</dbReference>
<accession>A0ABN1GDF7</accession>
<evidence type="ECO:0000256" key="4">
    <source>
        <dbReference type="ARBA" id="ARBA00022475"/>
    </source>
</evidence>
<keyword evidence="10" id="KW-0902">Two-component regulatory system</keyword>
<dbReference type="InterPro" id="IPR036890">
    <property type="entry name" value="HATPase_C_sf"/>
</dbReference>
<evidence type="ECO:0000313" key="18">
    <source>
        <dbReference type="EMBL" id="GAA0609175.1"/>
    </source>
</evidence>
<feature type="modified residue" description="4-aspartylphosphate" evidence="13">
    <location>
        <position position="645"/>
    </location>
</feature>
<dbReference type="PROSITE" id="PS50894">
    <property type="entry name" value="HPT"/>
    <property type="match status" value="1"/>
</dbReference>
<evidence type="ECO:0000259" key="15">
    <source>
        <dbReference type="PROSITE" id="PS50109"/>
    </source>
</evidence>
<dbReference type="PANTHER" id="PTHR45339:SF1">
    <property type="entry name" value="HYBRID SIGNAL TRANSDUCTION HISTIDINE KINASE J"/>
    <property type="match status" value="1"/>
</dbReference>
<organism evidence="18 19">
    <name type="scientific">Paenochrobactrum glaciei</name>
    <dbReference type="NCBI Taxonomy" id="486407"/>
    <lineage>
        <taxon>Bacteria</taxon>
        <taxon>Pseudomonadati</taxon>
        <taxon>Pseudomonadota</taxon>
        <taxon>Alphaproteobacteria</taxon>
        <taxon>Hyphomicrobiales</taxon>
        <taxon>Brucellaceae</taxon>
        <taxon>Paenochrobactrum</taxon>
    </lineage>
</organism>
<dbReference type="RefSeq" id="WP_343806297.1">
    <property type="nucleotide sequence ID" value="NZ_BAAADE010000006.1"/>
</dbReference>
<evidence type="ECO:0000256" key="6">
    <source>
        <dbReference type="ARBA" id="ARBA00022692"/>
    </source>
</evidence>
<evidence type="ECO:0000259" key="17">
    <source>
        <dbReference type="PROSITE" id="PS50894"/>
    </source>
</evidence>
<dbReference type="PROSITE" id="PS50110">
    <property type="entry name" value="RESPONSE_REGULATORY"/>
    <property type="match status" value="2"/>
</dbReference>
<evidence type="ECO:0000256" key="7">
    <source>
        <dbReference type="ARBA" id="ARBA00022741"/>
    </source>
</evidence>
<feature type="modified residue" description="4-aspartylphosphate" evidence="13">
    <location>
        <position position="501"/>
    </location>
</feature>
<comment type="subcellular location">
    <subcellularLocation>
        <location evidence="2">Cell membrane</location>
        <topology evidence="2">Multi-pass membrane protein</topology>
    </subcellularLocation>
</comment>
<dbReference type="InterPro" id="IPR003594">
    <property type="entry name" value="HATPase_dom"/>
</dbReference>
<evidence type="ECO:0000256" key="2">
    <source>
        <dbReference type="ARBA" id="ARBA00004651"/>
    </source>
</evidence>
<dbReference type="InterPro" id="IPR036097">
    <property type="entry name" value="HisK_dim/P_sf"/>
</dbReference>
<dbReference type="Gene3D" id="1.10.287.130">
    <property type="match status" value="1"/>
</dbReference>
<dbReference type="CDD" id="cd16922">
    <property type="entry name" value="HATPase_EvgS-ArcB-TorS-like"/>
    <property type="match status" value="1"/>
</dbReference>
<dbReference type="EC" id="2.7.13.3" evidence="3"/>
<evidence type="ECO:0000259" key="16">
    <source>
        <dbReference type="PROSITE" id="PS50110"/>
    </source>
</evidence>
<evidence type="ECO:0000256" key="12">
    <source>
        <dbReference type="PROSITE-ProRule" id="PRU00110"/>
    </source>
</evidence>
<sequence length="937" mass="104381">MNGELDRLRTKFSRFLVFLLWLHLPVILLTAYALDKAPYGALIAAAVLAAVYHISWYKNGIAESTRYISAVALMGEPIIFLYLLRGHDWQMDVHMYFFAMLALTIAWCDRRVIILAAVTVVIHHLMLNFMLPYLVFPNGGNFNRVILHGVIVAFQSTVLIWFCNMLVESFHRNEVMRNEIEAQNDVLEERSKAAEAAYEAKGIFLANMSHEIRTPMNAILGFCHLIMRTDLTDKQRDYMSKISGAGSSLLRLINDILDFSKNEAGKLTLERRSFNIRNAVDNQIFLVTNEADAKNVRLKTLFAPDIPHKVIGDELRFNQVLMNILSNAIKFSENGSVTVEVKLTQPANEKVNIAVSVTDTGIGLTEEQQKNLFTSFTQADSSTTRRFGGTGLGLIISKQIVEQMSGKIEVKSVANEGSTFTFNVVFDSAENDKRDVTDVPEHIQALRVLVADDNPASREILQSIFASWSMKIDLVASGEEVIGALVNHQNSHTPYDLLLLDWKMPGMDGLNTLKVMHSDAQINQFPHVILISAYGREQFEQEAEQSGVTNFLTKPIEETVLLSTIIDLFREQKTDDDDQLPDTPRVSNHAQGKQVLLVEDNAINQEIAAELLMDAGLSVDTADNGLIAVEMVKANPDKYHAILMDVQMPVMDGIEATKTIRRTISADRLPIIALTAHAYEEERNKCFKAGMNDHVSKPIDPQLLVQTLDKWLHADTTQATPAQTATSTPAQVDETLPDHLHPFDIATALVRVNGKRKLLRKLIINFADSFEHVVKELKDKQQVNDMEGARRQAHTLKGVAASLELADVSRAAHQLELAYAAQDLSNTENLLDQLATSIKPALEAAASLQPAQPKNATFKSAGLNFDDVINETAILRELLVKRSLRARSSFEELAGKLNTTTNVMPLLPVKQAIDKLDYEQALVALDQLLSTETDKSL</sequence>
<dbReference type="PROSITE" id="PS50109">
    <property type="entry name" value="HIS_KIN"/>
    <property type="match status" value="1"/>
</dbReference>
<evidence type="ECO:0000313" key="19">
    <source>
        <dbReference type="Proteomes" id="UP001424441"/>
    </source>
</evidence>
<reference evidence="18 19" key="1">
    <citation type="journal article" date="2019" name="Int. J. Syst. Evol. Microbiol.">
        <title>The Global Catalogue of Microorganisms (GCM) 10K type strain sequencing project: providing services to taxonomists for standard genome sequencing and annotation.</title>
        <authorList>
            <consortium name="The Broad Institute Genomics Platform"/>
            <consortium name="The Broad Institute Genome Sequencing Center for Infectious Disease"/>
            <person name="Wu L."/>
            <person name="Ma J."/>
        </authorList>
    </citation>
    <scope>NUCLEOTIDE SEQUENCE [LARGE SCALE GENOMIC DNA]</scope>
    <source>
        <strain evidence="18 19">JCM 15115</strain>
    </source>
</reference>
<dbReference type="Proteomes" id="UP001424441">
    <property type="component" value="Unassembled WGS sequence"/>
</dbReference>
<dbReference type="SMART" id="SM00073">
    <property type="entry name" value="HPT"/>
    <property type="match status" value="1"/>
</dbReference>
<dbReference type="Pfam" id="PF00072">
    <property type="entry name" value="Response_reg"/>
    <property type="match status" value="2"/>
</dbReference>
<dbReference type="InterPro" id="IPR003661">
    <property type="entry name" value="HisK_dim/P_dom"/>
</dbReference>
<keyword evidence="5 13" id="KW-0597">Phosphoprotein</keyword>
<dbReference type="SMART" id="SM00388">
    <property type="entry name" value="HisKA"/>
    <property type="match status" value="1"/>
</dbReference>
<dbReference type="CDD" id="cd17546">
    <property type="entry name" value="REC_hyHK_CKI1_RcsC-like"/>
    <property type="match status" value="2"/>
</dbReference>
<keyword evidence="19" id="KW-1185">Reference proteome</keyword>
<feature type="transmembrane region" description="Helical" evidence="14">
    <location>
        <begin position="146"/>
        <end position="167"/>
    </location>
</feature>
<dbReference type="InterPro" id="IPR001789">
    <property type="entry name" value="Sig_transdc_resp-reg_receiver"/>
</dbReference>
<dbReference type="SMART" id="SM00448">
    <property type="entry name" value="REC"/>
    <property type="match status" value="2"/>
</dbReference>
<dbReference type="InterPro" id="IPR011006">
    <property type="entry name" value="CheY-like_superfamily"/>
</dbReference>
<dbReference type="Gene3D" id="3.40.50.2300">
    <property type="match status" value="2"/>
</dbReference>
<feature type="transmembrane region" description="Helical" evidence="14">
    <location>
        <begin position="39"/>
        <end position="55"/>
    </location>
</feature>
<evidence type="ECO:0000256" key="1">
    <source>
        <dbReference type="ARBA" id="ARBA00000085"/>
    </source>
</evidence>
<protein>
    <recommendedName>
        <fullName evidence="3">histidine kinase</fullName>
        <ecNumber evidence="3">2.7.13.3</ecNumber>
    </recommendedName>
</protein>
<dbReference type="Pfam" id="PF01627">
    <property type="entry name" value="Hpt"/>
    <property type="match status" value="1"/>
</dbReference>
<proteinExistence type="predicted"/>
<dbReference type="InterPro" id="IPR005467">
    <property type="entry name" value="His_kinase_dom"/>
</dbReference>
<dbReference type="PANTHER" id="PTHR45339">
    <property type="entry name" value="HYBRID SIGNAL TRANSDUCTION HISTIDINE KINASE J"/>
    <property type="match status" value="1"/>
</dbReference>
<feature type="transmembrane region" description="Helical" evidence="14">
    <location>
        <begin position="67"/>
        <end position="85"/>
    </location>
</feature>
<keyword evidence="7" id="KW-0547">Nucleotide-binding</keyword>
<keyword evidence="9 14" id="KW-1133">Transmembrane helix</keyword>
<dbReference type="CDD" id="cd00088">
    <property type="entry name" value="HPT"/>
    <property type="match status" value="1"/>
</dbReference>
<dbReference type="Gene3D" id="1.20.120.160">
    <property type="entry name" value="HPT domain"/>
    <property type="match status" value="1"/>
</dbReference>
<evidence type="ECO:0000256" key="5">
    <source>
        <dbReference type="ARBA" id="ARBA00022553"/>
    </source>
</evidence>
<feature type="modified residue" description="Phosphohistidine" evidence="12">
    <location>
        <position position="794"/>
    </location>
</feature>
<feature type="domain" description="Response regulatory" evidence="16">
    <location>
        <begin position="447"/>
        <end position="569"/>
    </location>
</feature>
<feature type="domain" description="Response regulatory" evidence="16">
    <location>
        <begin position="594"/>
        <end position="712"/>
    </location>
</feature>
<name>A0ABN1GDF7_9HYPH</name>
<feature type="domain" description="Histidine kinase" evidence="15">
    <location>
        <begin position="207"/>
        <end position="428"/>
    </location>
</feature>
<dbReference type="InterPro" id="IPR008207">
    <property type="entry name" value="Sig_transdc_His_kin_Hpt_dom"/>
</dbReference>
<dbReference type="SUPFAM" id="SSF52172">
    <property type="entry name" value="CheY-like"/>
    <property type="match status" value="2"/>
</dbReference>
<dbReference type="SUPFAM" id="SSF47384">
    <property type="entry name" value="Homodimeric domain of signal transducing histidine kinase"/>
    <property type="match status" value="1"/>
</dbReference>
<evidence type="ECO:0000256" key="3">
    <source>
        <dbReference type="ARBA" id="ARBA00012438"/>
    </source>
</evidence>
<dbReference type="SMART" id="SM00387">
    <property type="entry name" value="HATPase_c"/>
    <property type="match status" value="1"/>
</dbReference>